<proteinExistence type="predicted"/>
<sequence length="36" mass="3654">MIGYQCSEGLGCGADGSLNSVNSSSGATRMYSMTSM</sequence>
<dbReference type="HOGENOM" id="CLU_3357926_0_0_6"/>
<comment type="caution">
    <text evidence="1">The sequence shown here is derived from an EMBL/GenBank/DDBJ whole genome shotgun (WGS) entry which is preliminary data.</text>
</comment>
<name>F3FMK1_PSESX</name>
<accession>F3FMK1</accession>
<gene>
    <name evidence="1" type="ORF">PSYJA_21667</name>
</gene>
<dbReference type="AlphaFoldDB" id="F3FMK1"/>
<evidence type="ECO:0000313" key="2">
    <source>
        <dbReference type="Proteomes" id="UP000004471"/>
    </source>
</evidence>
<reference evidence="1 2" key="1">
    <citation type="journal article" date="2011" name="PLoS Pathog.">
        <title>Dynamic evolution of pathogenicity revealed by sequencing and comparative genomics of 19 Pseudomonas syringae isolates.</title>
        <authorList>
            <person name="Baltrus D.A."/>
            <person name="Nishimura M.T."/>
            <person name="Romanchuk A."/>
            <person name="Chang J.H."/>
            <person name="Mukhtar M.S."/>
            <person name="Cherkis K."/>
            <person name="Roach J."/>
            <person name="Grant S.R."/>
            <person name="Jones C.D."/>
            <person name="Dangl J.L."/>
        </authorList>
    </citation>
    <scope>NUCLEOTIDE SEQUENCE [LARGE SCALE GENOMIC DNA]</scope>
    <source>
        <strain evidence="2">M301072PT</strain>
    </source>
</reference>
<dbReference type="EMBL" id="AEAH01000986">
    <property type="protein sequence ID" value="EGH31437.1"/>
    <property type="molecule type" value="Genomic_DNA"/>
</dbReference>
<protein>
    <submittedName>
        <fullName evidence="1">Uncharacterized protein</fullName>
    </submittedName>
</protein>
<evidence type="ECO:0000313" key="1">
    <source>
        <dbReference type="EMBL" id="EGH31437.1"/>
    </source>
</evidence>
<dbReference type="Proteomes" id="UP000004471">
    <property type="component" value="Unassembled WGS sequence"/>
</dbReference>
<organism evidence="1 2">
    <name type="scientific">Pseudomonas syringae pv. japonica str. M301072</name>
    <dbReference type="NCBI Taxonomy" id="629262"/>
    <lineage>
        <taxon>Bacteria</taxon>
        <taxon>Pseudomonadati</taxon>
        <taxon>Pseudomonadota</taxon>
        <taxon>Gammaproteobacteria</taxon>
        <taxon>Pseudomonadales</taxon>
        <taxon>Pseudomonadaceae</taxon>
        <taxon>Pseudomonas</taxon>
        <taxon>Pseudomonas syringae</taxon>
    </lineage>
</organism>